<evidence type="ECO:0000313" key="1">
    <source>
        <dbReference type="EMBL" id="STF08746.1"/>
    </source>
</evidence>
<sequence>MIVMNKYYWNEYQSQFVDKEIEKKILKMYQFSLPKEEMKLENYKELVDFSRLNTPDIVIESYSTYSIGSNELLKIFENLKSFVKTNQMILCFPVIYVNKFVEGLKPGSYMFDVYSDQILQISNKVITDNNWSSDIIVSWLLDLEKSLLIYGKASFFNGIKHTMNIRELAYKGVPMQSISLFKNHQKFVKDIGINPKLALLIESDLVVGGS</sequence>
<dbReference type="AlphaFoldDB" id="A0A376L5U0"/>
<gene>
    <name evidence="1" type="ORF">NCTC12360_03740</name>
</gene>
<name>A0A376L5U0_ENTGA</name>
<proteinExistence type="predicted"/>
<evidence type="ECO:0000313" key="2">
    <source>
        <dbReference type="Proteomes" id="UP000254807"/>
    </source>
</evidence>
<reference evidence="1 2" key="1">
    <citation type="submission" date="2018-06" db="EMBL/GenBank/DDBJ databases">
        <authorList>
            <consortium name="Pathogen Informatics"/>
            <person name="Doyle S."/>
        </authorList>
    </citation>
    <scope>NUCLEOTIDE SEQUENCE [LARGE SCALE GENOMIC DNA]</scope>
    <source>
        <strain evidence="1 2">NCTC12360</strain>
    </source>
</reference>
<dbReference type="Proteomes" id="UP000254807">
    <property type="component" value="Unassembled WGS sequence"/>
</dbReference>
<accession>A0A376L5U0</accession>
<keyword evidence="2" id="KW-1185">Reference proteome</keyword>
<protein>
    <submittedName>
        <fullName evidence="1">Uncharacterized protein</fullName>
    </submittedName>
</protein>
<organism evidence="1 2">
    <name type="scientific">Enterococcus gallinarum</name>
    <dbReference type="NCBI Taxonomy" id="1353"/>
    <lineage>
        <taxon>Bacteria</taxon>
        <taxon>Bacillati</taxon>
        <taxon>Bacillota</taxon>
        <taxon>Bacilli</taxon>
        <taxon>Lactobacillales</taxon>
        <taxon>Enterococcaceae</taxon>
        <taxon>Enterococcus</taxon>
    </lineage>
</organism>
<dbReference type="EMBL" id="UFYW01000002">
    <property type="protein sequence ID" value="STF08746.1"/>
    <property type="molecule type" value="Genomic_DNA"/>
</dbReference>